<reference evidence="2 3" key="1">
    <citation type="journal article" date="2021" name="bioRxiv">
        <title>Chromosome-scale and haplotype-resolved genome assembly of a tetraploid potato cultivar.</title>
        <authorList>
            <person name="Sun H."/>
            <person name="Jiao W.-B."/>
            <person name="Krause K."/>
            <person name="Campoy J.A."/>
            <person name="Goel M."/>
            <person name="Folz-Donahue K."/>
            <person name="Kukat C."/>
            <person name="Huettel B."/>
            <person name="Schneeberger K."/>
        </authorList>
    </citation>
    <scope>NUCLEOTIDE SEQUENCE [LARGE SCALE GENOMIC DNA]</scope>
    <source>
        <strain evidence="2">SolTubOtavaFocal</strain>
        <tissue evidence="2">Leaves</tissue>
    </source>
</reference>
<protein>
    <recommendedName>
        <fullName evidence="1">DUF4283 domain-containing protein</fullName>
    </recommendedName>
</protein>
<dbReference type="PANTHER" id="PTHR34427">
    <property type="entry name" value="DUF4283 DOMAIN PROTEIN"/>
    <property type="match status" value="1"/>
</dbReference>
<proteinExistence type="predicted"/>
<evidence type="ECO:0000313" key="2">
    <source>
        <dbReference type="EMBL" id="KAH0773057.1"/>
    </source>
</evidence>
<accession>A0ABQ7VZT8</accession>
<comment type="caution">
    <text evidence="2">The sequence shown here is derived from an EMBL/GenBank/DDBJ whole genome shotgun (WGS) entry which is preliminary data.</text>
</comment>
<organism evidence="2 3">
    <name type="scientific">Solanum tuberosum</name>
    <name type="common">Potato</name>
    <dbReference type="NCBI Taxonomy" id="4113"/>
    <lineage>
        <taxon>Eukaryota</taxon>
        <taxon>Viridiplantae</taxon>
        <taxon>Streptophyta</taxon>
        <taxon>Embryophyta</taxon>
        <taxon>Tracheophyta</taxon>
        <taxon>Spermatophyta</taxon>
        <taxon>Magnoliopsida</taxon>
        <taxon>eudicotyledons</taxon>
        <taxon>Gunneridae</taxon>
        <taxon>Pentapetalae</taxon>
        <taxon>asterids</taxon>
        <taxon>lamiids</taxon>
        <taxon>Solanales</taxon>
        <taxon>Solanaceae</taxon>
        <taxon>Solanoideae</taxon>
        <taxon>Solaneae</taxon>
        <taxon>Solanum</taxon>
    </lineage>
</organism>
<dbReference type="Proteomes" id="UP000826656">
    <property type="component" value="Unassembled WGS sequence"/>
</dbReference>
<dbReference type="InterPro" id="IPR025558">
    <property type="entry name" value="DUF4283"/>
</dbReference>
<dbReference type="PANTHER" id="PTHR34427:SF10">
    <property type="entry name" value="DUF4283 DOMAIN-CONTAINING PROTEIN"/>
    <property type="match status" value="1"/>
</dbReference>
<evidence type="ECO:0000313" key="3">
    <source>
        <dbReference type="Proteomes" id="UP000826656"/>
    </source>
</evidence>
<feature type="domain" description="DUF4283" evidence="1">
    <location>
        <begin position="17"/>
        <end position="76"/>
    </location>
</feature>
<name>A0ABQ7VZT8_SOLTU</name>
<dbReference type="EMBL" id="JAIVGD010000005">
    <property type="protein sequence ID" value="KAH0773057.1"/>
    <property type="molecule type" value="Genomic_DNA"/>
</dbReference>
<keyword evidence="3" id="KW-1185">Reference proteome</keyword>
<sequence length="198" mass="22846">MVERLIPIDDNTSTISEVLKMSLVGFFEVRDENYPTLLEIKRWITNIWKIHHGLNIYEMGKGRFLFEFASRNTVEHWSPASGTVGEGDRPSTTWTRVVGLPLHHWSKKVFRTIGNLCGGWIEQRKRQLRNHLKWAKIRVQGDGSKIPKEVSIKCAGIIFVLQLWTETPARLYAGEEKRPNPLVQQISAFSLRIIRGNL</sequence>
<gene>
    <name evidence="2" type="ORF">KY290_010194</name>
</gene>
<evidence type="ECO:0000259" key="1">
    <source>
        <dbReference type="Pfam" id="PF14111"/>
    </source>
</evidence>
<dbReference type="Pfam" id="PF14111">
    <property type="entry name" value="DUF4283"/>
    <property type="match status" value="1"/>
</dbReference>